<evidence type="ECO:0000256" key="7">
    <source>
        <dbReference type="ARBA" id="ARBA00022803"/>
    </source>
</evidence>
<reference evidence="10 11" key="1">
    <citation type="submission" date="2020-04" db="EMBL/GenBank/DDBJ databases">
        <authorList>
            <person name="De Canck E."/>
        </authorList>
    </citation>
    <scope>NUCLEOTIDE SEQUENCE [LARGE SCALE GENOMIC DNA]</scope>
    <source>
        <strain evidence="10 11">LMG 28688</strain>
    </source>
</reference>
<evidence type="ECO:0000259" key="9">
    <source>
        <dbReference type="Pfam" id="PF13844"/>
    </source>
</evidence>
<protein>
    <recommendedName>
        <fullName evidence="3">protein O-GlcNAc transferase</fullName>
        <ecNumber evidence="3">2.4.1.255</ecNumber>
    </recommendedName>
</protein>
<evidence type="ECO:0000256" key="5">
    <source>
        <dbReference type="ARBA" id="ARBA00022679"/>
    </source>
</evidence>
<dbReference type="SMART" id="SM00386">
    <property type="entry name" value="HAT"/>
    <property type="match status" value="4"/>
</dbReference>
<keyword evidence="10" id="KW-0378">Hydrolase</keyword>
<keyword evidence="10" id="KW-0645">Protease</keyword>
<dbReference type="GO" id="GO:0006396">
    <property type="term" value="P:RNA processing"/>
    <property type="evidence" value="ECO:0007669"/>
    <property type="project" value="InterPro"/>
</dbReference>
<evidence type="ECO:0000256" key="2">
    <source>
        <dbReference type="ARBA" id="ARBA00005386"/>
    </source>
</evidence>
<dbReference type="PANTHER" id="PTHR44835">
    <property type="entry name" value="UDP-N-ACETYLGLUCOSAMINE--PEPTIDE N-ACETYLGLUCOSAMINYLTRANSFERASE SPINDLY-RELATED"/>
    <property type="match status" value="1"/>
</dbReference>
<evidence type="ECO:0000256" key="6">
    <source>
        <dbReference type="ARBA" id="ARBA00022737"/>
    </source>
</evidence>
<gene>
    <name evidence="10" type="primary">bepA_2</name>
    <name evidence="10" type="ORF">LMG28688_01180</name>
</gene>
<dbReference type="Pfam" id="PF13181">
    <property type="entry name" value="TPR_8"/>
    <property type="match status" value="2"/>
</dbReference>
<keyword evidence="7 8" id="KW-0802">TPR repeat</keyword>
<keyword evidence="6" id="KW-0677">Repeat</keyword>
<dbReference type="SUPFAM" id="SSF48452">
    <property type="entry name" value="TPR-like"/>
    <property type="match status" value="1"/>
</dbReference>
<proteinExistence type="inferred from homology"/>
<sequence>MATSNTGASGALLPGDTFATAEAAWHRGETEAARAMCERLVAANPDDANALHLAGLLELGRDRSAARALISRALAVRESPLFLVSLALTCQSAAERSIAIRALGRAIELRPDFPIALNNLGHLYGEQGDAAQASRLFERAIELAPDHAGIHFNYGAMLLNAGEPARAEAVLRRTVEIAPTHANAWNNLAKALLAMNRNTEARVVLEHARLLAPDSVEVLTNLGCVLWGAGHIDEAKSTLERALELDPHRVSAWNNLGNVFMSRGRIDEARAAFSRAIELKPDFADAHINLGNAMSKSGSIEASIACYRRAMACDPANIGANSNLLFALMFAADDAHAVRAEAEKFSARHEAALLAASAHVHHANAPEPDRPLRIGYVSPDFRNHCQSLFTTPLLRHHDHTAFEVVCYALSAQRDDVTERLMKHADIWRDVREFDDARLAQQIRDDRIDILVDLTMHMGGARRLVFARRPAPVQVAWLAYPGTTGSPSIGWRLTDPWLDPVDMPHVDDQYTERSLRLPDAFWCYDALAPELDPGALPVLSAHSAGHITFGCLNNPCKLTDATLALWSGVFAALPHARLILMAPPGSARERLETRLAAHGIDAARVRFVGFQLREDYLRTYHQIDIALDTFPANGHTTSLDAFWMGVPVPTRYGRSAVSRAGLCLLANLGLSELAAQSDVDYVAIVIALARDLPRLAALRAGLRERMQGSPLMDGARFARNIEAAYRSMWTAWCEDARFKRSPGED</sequence>
<evidence type="ECO:0000256" key="1">
    <source>
        <dbReference type="ARBA" id="ARBA00004922"/>
    </source>
</evidence>
<evidence type="ECO:0000256" key="3">
    <source>
        <dbReference type="ARBA" id="ARBA00011970"/>
    </source>
</evidence>
<feature type="repeat" description="TPR" evidence="8">
    <location>
        <begin position="216"/>
        <end position="249"/>
    </location>
</feature>
<dbReference type="EC" id="2.4.1.255" evidence="3"/>
<dbReference type="PROSITE" id="PS50005">
    <property type="entry name" value="TPR"/>
    <property type="match status" value="4"/>
</dbReference>
<dbReference type="Pfam" id="PF13844">
    <property type="entry name" value="Glyco_transf_41"/>
    <property type="match status" value="2"/>
</dbReference>
<dbReference type="InterPro" id="IPR019734">
    <property type="entry name" value="TPR_rpt"/>
</dbReference>
<organism evidence="10 11">
    <name type="scientific">Paraburkholderia caffeinitolerans</name>
    <dbReference type="NCBI Taxonomy" id="1723730"/>
    <lineage>
        <taxon>Bacteria</taxon>
        <taxon>Pseudomonadati</taxon>
        <taxon>Pseudomonadota</taxon>
        <taxon>Betaproteobacteria</taxon>
        <taxon>Burkholderiales</taxon>
        <taxon>Burkholderiaceae</taxon>
        <taxon>Paraburkholderia</taxon>
    </lineage>
</organism>
<accession>A0A6J5FN12</accession>
<comment type="similarity">
    <text evidence="2">Belongs to the glycosyltransferase 41 family. O-GlcNAc transferase subfamily.</text>
</comment>
<dbReference type="RefSeq" id="WP_129563239.1">
    <property type="nucleotide sequence ID" value="NZ_CADIKL010000004.1"/>
</dbReference>
<dbReference type="SMART" id="SM00028">
    <property type="entry name" value="TPR"/>
    <property type="match status" value="8"/>
</dbReference>
<feature type="repeat" description="TPR" evidence="8">
    <location>
        <begin position="250"/>
        <end position="283"/>
    </location>
</feature>
<keyword evidence="4" id="KW-0328">Glycosyltransferase</keyword>
<feature type="repeat" description="TPR" evidence="8">
    <location>
        <begin position="114"/>
        <end position="147"/>
    </location>
</feature>
<dbReference type="GO" id="GO:0097363">
    <property type="term" value="F:protein O-acetylglucosaminyltransferase activity"/>
    <property type="evidence" value="ECO:0007669"/>
    <property type="project" value="UniProtKB-EC"/>
</dbReference>
<dbReference type="InterPro" id="IPR003107">
    <property type="entry name" value="HAT"/>
</dbReference>
<name>A0A6J5FN12_9BURK</name>
<dbReference type="InterPro" id="IPR051939">
    <property type="entry name" value="Glycosyltr_41/O-GlcNAc_trsf"/>
</dbReference>
<dbReference type="InterPro" id="IPR029489">
    <property type="entry name" value="OGT/SEC/SPY_C"/>
</dbReference>
<dbReference type="EMBL" id="CADIKL010000004">
    <property type="protein sequence ID" value="CAB3781075.1"/>
    <property type="molecule type" value="Genomic_DNA"/>
</dbReference>
<keyword evidence="11" id="KW-1185">Reference proteome</keyword>
<feature type="domain" description="O-GlcNAc transferase C-terminal" evidence="9">
    <location>
        <begin position="352"/>
        <end position="524"/>
    </location>
</feature>
<dbReference type="InterPro" id="IPR011717">
    <property type="entry name" value="TPR-4"/>
</dbReference>
<dbReference type="InterPro" id="IPR011990">
    <property type="entry name" value="TPR-like_helical_dom_sf"/>
</dbReference>
<dbReference type="PROSITE" id="PS50293">
    <property type="entry name" value="TPR_REGION"/>
    <property type="match status" value="3"/>
</dbReference>
<dbReference type="GO" id="GO:0042802">
    <property type="term" value="F:identical protein binding"/>
    <property type="evidence" value="ECO:0007669"/>
    <property type="project" value="InterPro"/>
</dbReference>
<dbReference type="AlphaFoldDB" id="A0A6J5FN12"/>
<dbReference type="Gene3D" id="3.40.50.2000">
    <property type="entry name" value="Glycogen Phosphorylase B"/>
    <property type="match status" value="1"/>
</dbReference>
<feature type="repeat" description="TPR" evidence="8">
    <location>
        <begin position="284"/>
        <end position="317"/>
    </location>
</feature>
<comment type="pathway">
    <text evidence="1">Protein modification; protein glycosylation.</text>
</comment>
<dbReference type="Proteomes" id="UP000494119">
    <property type="component" value="Unassembled WGS sequence"/>
</dbReference>
<keyword evidence="5" id="KW-0808">Transferase</keyword>
<dbReference type="GO" id="GO:0008233">
    <property type="term" value="F:peptidase activity"/>
    <property type="evidence" value="ECO:0007669"/>
    <property type="project" value="UniProtKB-KW"/>
</dbReference>
<dbReference type="SUPFAM" id="SSF53756">
    <property type="entry name" value="UDP-Glycosyltransferase/glycogen phosphorylase"/>
    <property type="match status" value="1"/>
</dbReference>
<dbReference type="Gene3D" id="1.25.40.10">
    <property type="entry name" value="Tetratricopeptide repeat domain"/>
    <property type="match status" value="2"/>
</dbReference>
<dbReference type="Gene3D" id="3.40.50.11380">
    <property type="match status" value="1"/>
</dbReference>
<dbReference type="Pfam" id="PF07721">
    <property type="entry name" value="TPR_4"/>
    <property type="match status" value="1"/>
</dbReference>
<evidence type="ECO:0000256" key="8">
    <source>
        <dbReference type="PROSITE-ProRule" id="PRU00339"/>
    </source>
</evidence>
<dbReference type="GO" id="GO:0006508">
    <property type="term" value="P:proteolysis"/>
    <property type="evidence" value="ECO:0007669"/>
    <property type="project" value="UniProtKB-KW"/>
</dbReference>
<dbReference type="PANTHER" id="PTHR44835:SF1">
    <property type="entry name" value="PROTEIN O-GLCNAC TRANSFERASE"/>
    <property type="match status" value="1"/>
</dbReference>
<evidence type="ECO:0000313" key="11">
    <source>
        <dbReference type="Proteomes" id="UP000494119"/>
    </source>
</evidence>
<evidence type="ECO:0000256" key="4">
    <source>
        <dbReference type="ARBA" id="ARBA00022676"/>
    </source>
</evidence>
<feature type="domain" description="O-GlcNAc transferase C-terminal" evidence="9">
    <location>
        <begin position="546"/>
        <end position="719"/>
    </location>
</feature>
<evidence type="ECO:0000313" key="10">
    <source>
        <dbReference type="EMBL" id="CAB3781075.1"/>
    </source>
</evidence>
<dbReference type="Pfam" id="PF13432">
    <property type="entry name" value="TPR_16"/>
    <property type="match status" value="2"/>
</dbReference>